<dbReference type="CDD" id="cd04301">
    <property type="entry name" value="NAT_SF"/>
    <property type="match status" value="1"/>
</dbReference>
<accession>A0A172YK55</accession>
<dbReference type="GO" id="GO:0016747">
    <property type="term" value="F:acyltransferase activity, transferring groups other than amino-acyl groups"/>
    <property type="evidence" value="ECO:0007669"/>
    <property type="project" value="InterPro"/>
</dbReference>
<dbReference type="EMBL" id="CP015243">
    <property type="protein sequence ID" value="ANF59597.1"/>
    <property type="molecule type" value="Genomic_DNA"/>
</dbReference>
<dbReference type="AlphaFoldDB" id="A0A172YK55"/>
<evidence type="ECO:0000256" key="1">
    <source>
        <dbReference type="ARBA" id="ARBA00022679"/>
    </source>
</evidence>
<sequence length="154" mass="17509">MRLRRLARGDRALGTLSGWQYGQWGGLHPHQKVRSWEAALIDECGEPGQPVPSSYVLELDGEMLGGIQLLAYDMDLEPAWTPWLASVFIAPQARGQGLASWMVATLAERARSAGLERLYLYTPNQQALYARLGWREIDRREWLGEWVSVMLREL</sequence>
<dbReference type="Gene3D" id="3.40.630.30">
    <property type="match status" value="1"/>
</dbReference>
<reference evidence="4 5" key="1">
    <citation type="submission" date="2016-04" db="EMBL/GenBank/DDBJ databases">
        <title>Complete Genome Sequence of Halotalea alkalilenta IHB B 13600.</title>
        <authorList>
            <person name="Swarnkar M.K."/>
            <person name="Sharma A."/>
            <person name="Kaushal K."/>
            <person name="Soni R."/>
            <person name="Rana S."/>
            <person name="Singh A.K."/>
            <person name="Gulati A."/>
        </authorList>
    </citation>
    <scope>NUCLEOTIDE SEQUENCE [LARGE SCALE GENOMIC DNA]</scope>
    <source>
        <strain evidence="4 5">IHB B 13600</strain>
    </source>
</reference>
<gene>
    <name evidence="4" type="ORF">A5892_09965</name>
</gene>
<evidence type="ECO:0000313" key="5">
    <source>
        <dbReference type="Proteomes" id="UP000077875"/>
    </source>
</evidence>
<dbReference type="PANTHER" id="PTHR43877">
    <property type="entry name" value="AMINOALKYLPHOSPHONATE N-ACETYLTRANSFERASE-RELATED-RELATED"/>
    <property type="match status" value="1"/>
</dbReference>
<keyword evidence="1" id="KW-0808">Transferase</keyword>
<evidence type="ECO:0000256" key="2">
    <source>
        <dbReference type="ARBA" id="ARBA00023315"/>
    </source>
</evidence>
<proteinExistence type="predicted"/>
<dbReference type="InterPro" id="IPR000182">
    <property type="entry name" value="GNAT_dom"/>
</dbReference>
<keyword evidence="2" id="KW-0012">Acyltransferase</keyword>
<organism evidence="4 5">
    <name type="scientific">Halotalea alkalilenta</name>
    <dbReference type="NCBI Taxonomy" id="376489"/>
    <lineage>
        <taxon>Bacteria</taxon>
        <taxon>Pseudomonadati</taxon>
        <taxon>Pseudomonadota</taxon>
        <taxon>Gammaproteobacteria</taxon>
        <taxon>Oceanospirillales</taxon>
        <taxon>Halomonadaceae</taxon>
        <taxon>Halotalea</taxon>
    </lineage>
</organism>
<dbReference type="KEGG" id="haa:A5892_09965"/>
<dbReference type="InterPro" id="IPR050832">
    <property type="entry name" value="Bact_Acetyltransf"/>
</dbReference>
<protein>
    <recommendedName>
        <fullName evidence="3">N-acetyltransferase domain-containing protein</fullName>
    </recommendedName>
</protein>
<name>A0A172YK55_9GAMM</name>
<keyword evidence="5" id="KW-1185">Reference proteome</keyword>
<evidence type="ECO:0000259" key="3">
    <source>
        <dbReference type="PROSITE" id="PS51186"/>
    </source>
</evidence>
<dbReference type="InterPro" id="IPR016181">
    <property type="entry name" value="Acyl_CoA_acyltransferase"/>
</dbReference>
<dbReference type="STRING" id="376489.A5892_09965"/>
<dbReference type="SUPFAM" id="SSF55729">
    <property type="entry name" value="Acyl-CoA N-acyltransferases (Nat)"/>
    <property type="match status" value="1"/>
</dbReference>
<dbReference type="Pfam" id="PF00583">
    <property type="entry name" value="Acetyltransf_1"/>
    <property type="match status" value="1"/>
</dbReference>
<evidence type="ECO:0000313" key="4">
    <source>
        <dbReference type="EMBL" id="ANF59597.1"/>
    </source>
</evidence>
<dbReference type="Proteomes" id="UP000077875">
    <property type="component" value="Chromosome"/>
</dbReference>
<feature type="domain" description="N-acetyltransferase" evidence="3">
    <location>
        <begin position="1"/>
        <end position="154"/>
    </location>
</feature>
<dbReference type="PROSITE" id="PS51186">
    <property type="entry name" value="GNAT"/>
    <property type="match status" value="1"/>
</dbReference>